<dbReference type="HOGENOM" id="CLU_2737594_0_0_9"/>
<reference evidence="1" key="1">
    <citation type="submission" date="2010-03" db="EMBL/GenBank/DDBJ databases">
        <title>The genome sequence of Ruminococcus sp. 18P13.</title>
        <authorList>
            <consortium name="metaHIT consortium -- http://www.metahit.eu/"/>
            <person name="Pajon A."/>
            <person name="Turner K."/>
            <person name="Parkhill J."/>
            <person name="Bernalier A."/>
        </authorList>
    </citation>
    <scope>NUCLEOTIDE SEQUENCE [LARGE SCALE GENOMIC DNA]</scope>
    <source>
        <strain evidence="1">Type strain: 18P13</strain>
    </source>
</reference>
<sequence length="71" mass="7821">MTLDELKELLQKNKVQLEGELDPDTVIGTLGMDSFDVMMLTFDLESAAGHELKLTLSDRVGDILRAVNDGN</sequence>
<accession>D4L9R2</accession>
<dbReference type="Proteomes" id="UP000007054">
    <property type="component" value="Chromosome"/>
</dbReference>
<gene>
    <name evidence="1" type="ordered locus">RUM_00830</name>
</gene>
<dbReference type="STRING" id="213810.RUM_00830"/>
<dbReference type="KEGG" id="rch:RUM_00830"/>
<name>D4L9R2_RUMC1</name>
<dbReference type="AlphaFoldDB" id="D4L9R2"/>
<dbReference type="Gene3D" id="1.10.1200.10">
    <property type="entry name" value="ACP-like"/>
    <property type="match status" value="1"/>
</dbReference>
<reference evidence="1" key="2">
    <citation type="submission" date="2010-03" db="EMBL/GenBank/DDBJ databases">
        <authorList>
            <person name="Pajon A."/>
        </authorList>
    </citation>
    <scope>NUCLEOTIDE SEQUENCE</scope>
    <source>
        <strain evidence="1">Type strain: 18P13</strain>
    </source>
</reference>
<dbReference type="BioCyc" id="RCHA213810:RUM_RS00410-MONOMER"/>
<proteinExistence type="predicted"/>
<organism evidence="1 2">
    <name type="scientific">Ruminococcus champanellensis (strain DSM 18848 / JCM 17042 / KCTC 15320 / 18P13)</name>
    <dbReference type="NCBI Taxonomy" id="213810"/>
    <lineage>
        <taxon>Bacteria</taxon>
        <taxon>Bacillati</taxon>
        <taxon>Bacillota</taxon>
        <taxon>Clostridia</taxon>
        <taxon>Eubacteriales</taxon>
        <taxon>Oscillospiraceae</taxon>
        <taxon>Ruminococcus</taxon>
    </lineage>
</organism>
<evidence type="ECO:0008006" key="3">
    <source>
        <dbReference type="Google" id="ProtNLM"/>
    </source>
</evidence>
<keyword evidence="2" id="KW-1185">Reference proteome</keyword>
<dbReference type="EMBL" id="FP929052">
    <property type="protein sequence ID" value="CBL16357.1"/>
    <property type="molecule type" value="Genomic_DNA"/>
</dbReference>
<dbReference type="InterPro" id="IPR036736">
    <property type="entry name" value="ACP-like_sf"/>
</dbReference>
<dbReference type="PATRIC" id="fig|213810.4.peg.671"/>
<dbReference type="SUPFAM" id="SSF47336">
    <property type="entry name" value="ACP-like"/>
    <property type="match status" value="1"/>
</dbReference>
<dbReference type="RefSeq" id="WP_015557265.1">
    <property type="nucleotide sequence ID" value="NC_021039.1"/>
</dbReference>
<protein>
    <recommendedName>
        <fullName evidence="3">Carrier domain-containing protein</fullName>
    </recommendedName>
</protein>
<evidence type="ECO:0000313" key="2">
    <source>
        <dbReference type="Proteomes" id="UP000007054"/>
    </source>
</evidence>
<evidence type="ECO:0000313" key="1">
    <source>
        <dbReference type="EMBL" id="CBL16357.1"/>
    </source>
</evidence>
<dbReference type="GeneID" id="83154944"/>